<dbReference type="AlphaFoldDB" id="A0A162I7Q7"/>
<feature type="compositionally biased region" description="Polar residues" evidence="1">
    <location>
        <begin position="63"/>
        <end position="73"/>
    </location>
</feature>
<dbReference type="STRING" id="1081109.A0A162I7Q7"/>
<feature type="compositionally biased region" description="Low complexity" evidence="1">
    <location>
        <begin position="270"/>
        <end position="290"/>
    </location>
</feature>
<feature type="compositionally biased region" description="Polar residues" evidence="1">
    <location>
        <begin position="24"/>
        <end position="33"/>
    </location>
</feature>
<evidence type="ECO:0008006" key="4">
    <source>
        <dbReference type="Google" id="ProtNLM"/>
    </source>
</evidence>
<gene>
    <name evidence="2" type="ORF">AAL_07636</name>
</gene>
<evidence type="ECO:0000313" key="3">
    <source>
        <dbReference type="Proteomes" id="UP000078544"/>
    </source>
</evidence>
<sequence>MASPPPHHHHHHHHRQRGSLSLFPATQPSSPESKASPAHRPRNAPALHDRSPELAAPDVQHAQLLSQGQNNDDATTTTTTSASATRHSIAKHPLATDDAAPLRSIFPVYDPSVPLAQQDYAPTQLSPTRIPRAVISRQSVYEEPDSPVRSPASPASPAPRTPRGQWPLRIQTQPPPAVPRPCATDDLKVLWKMANGWQAAPSEGRLFTLALAQDKDAPVYTLSSTSAVPFWILRLDPTSASAHISLARHDPSKSLKTATKRASATVPAHGASSASGSRSSSAAASSSSSGAKHRVEALTTTLLEEESRRYPPNDGLVALLMPAAATKLALEKADDPASAAAAENECARLVWDHDTGTHFMVHNALAKPFCVTVERNPAYSRTEYTLEHDESPRHLAKLTRNGTGGGWLELDTAVAAQIGARYILDVAVAALLLVAADEDRRSPASVEAFEPPPPPPAVLGGERRRYEPGRLRRLVTHRDGRQRGAKRAVDEFELDVESQTDSLGKSRRKAKSSDEELPFFIRAVVKLAKGFFVLVIWGLRLVFKCVGGVFKLVYKCVGSKY</sequence>
<keyword evidence="3" id="KW-1185">Reference proteome</keyword>
<feature type="region of interest" description="Disordered" evidence="1">
    <location>
        <begin position="443"/>
        <end position="462"/>
    </location>
</feature>
<dbReference type="Proteomes" id="UP000078544">
    <property type="component" value="Unassembled WGS sequence"/>
</dbReference>
<comment type="caution">
    <text evidence="2">The sequence shown here is derived from an EMBL/GenBank/DDBJ whole genome shotgun (WGS) entry which is preliminary data.</text>
</comment>
<feature type="compositionally biased region" description="Basic residues" evidence="1">
    <location>
        <begin position="1"/>
        <end position="17"/>
    </location>
</feature>
<protein>
    <recommendedName>
        <fullName evidence="4">Acetylserotonin methytransferase-like protein</fullName>
    </recommendedName>
</protein>
<name>A0A162I7Q7_9HYPO</name>
<feature type="compositionally biased region" description="Low complexity" evidence="1">
    <location>
        <begin position="74"/>
        <end position="85"/>
    </location>
</feature>
<organism evidence="2 3">
    <name type="scientific">Moelleriella libera RCEF 2490</name>
    <dbReference type="NCBI Taxonomy" id="1081109"/>
    <lineage>
        <taxon>Eukaryota</taxon>
        <taxon>Fungi</taxon>
        <taxon>Dikarya</taxon>
        <taxon>Ascomycota</taxon>
        <taxon>Pezizomycotina</taxon>
        <taxon>Sordariomycetes</taxon>
        <taxon>Hypocreomycetidae</taxon>
        <taxon>Hypocreales</taxon>
        <taxon>Clavicipitaceae</taxon>
        <taxon>Moelleriella</taxon>
    </lineage>
</organism>
<proteinExistence type="predicted"/>
<feature type="region of interest" description="Disordered" evidence="1">
    <location>
        <begin position="139"/>
        <end position="181"/>
    </location>
</feature>
<feature type="region of interest" description="Disordered" evidence="1">
    <location>
        <begin position="251"/>
        <end position="295"/>
    </location>
</feature>
<dbReference type="OrthoDB" id="5383338at2759"/>
<dbReference type="EMBL" id="AZGY01000024">
    <property type="protein sequence ID" value="KZZ89743.1"/>
    <property type="molecule type" value="Genomic_DNA"/>
</dbReference>
<feature type="region of interest" description="Disordered" evidence="1">
    <location>
        <begin position="1"/>
        <end position="98"/>
    </location>
</feature>
<accession>A0A162I7Q7</accession>
<evidence type="ECO:0000256" key="1">
    <source>
        <dbReference type="SAM" id="MobiDB-lite"/>
    </source>
</evidence>
<reference evidence="2 3" key="1">
    <citation type="journal article" date="2016" name="Genome Biol. Evol.">
        <title>Divergent and convergent evolution of fungal pathogenicity.</title>
        <authorList>
            <person name="Shang Y."/>
            <person name="Xiao G."/>
            <person name="Zheng P."/>
            <person name="Cen K."/>
            <person name="Zhan S."/>
            <person name="Wang C."/>
        </authorList>
    </citation>
    <scope>NUCLEOTIDE SEQUENCE [LARGE SCALE GENOMIC DNA]</scope>
    <source>
        <strain evidence="2 3">RCEF 2490</strain>
    </source>
</reference>
<evidence type="ECO:0000313" key="2">
    <source>
        <dbReference type="EMBL" id="KZZ89743.1"/>
    </source>
</evidence>